<sequence>MAPISLTALPDRLFSLFHLLFLLALVTRVHGANWNTNVRILATERLDPIVSPNGVASHMHSIMGGSAFGAAYNQGDLMKSRCSSFPISVDKSNYWHPKPYWINGNGSTFTPLPIFNRIYYIRERNSPQEPIQPFPEGLRMIVGNPNSKTADSRSFQYLCRVADKFNGPGDIWSDHWNFERDCPKGILAQHKFPPCWDGINLYKSDQSHMAYPQWGAHYGACPASHPIRLPGIMLEVLIQTYMWAPGETVKGKLAWANGDTTGFGIHADFTNGWDTAILGRALNDSICGTSDDITFQSCPVFQPYILDQACTPDKGVMTESTAHIDMVPLAKLPGCNPLWTSGPKPTCSTNPPNPDVSNWKGTDGPYVAAKPVAPVLPTIAGWKEIACIKDADNMLNNKIRYYDPNVTQTSCLDGCLRSGYTYASIGYAWGTSWVCDCGTGLDAKAPVYPGMCNLTCPKGPNNQACGGSGAHSVFYAPNGTSTTNQYNVSMGCYANPAAGKVGLEQVSSYNFTSWNLMTRELCGQACADRGLEWGAIRSGGICFCGKQADFKLGDGYYVNEAICTDKCNGNKTQSCGYWGGLSVFNVTNSGYKPAVLNKAPGYIQCYSDGAKTSLTGAQWWDGKLTPNKCQVSCRDLGYALAAVFDGSMCLCGDKLNNGAVLPTSMCSSKCSDNSTSYTCGGPGNGELYNTSVVASQLNDVNAQRPSGWLGCFANPANNVTADMTVSEGKLSATRCLAACAELGYGWAGITNREQCRCSKTDPRNNTKRVAANNFCSIACNGDASQTCGGWGYVDLYYNAVTNSTTTPVNNGTSTTNGTGNGCLNGTAPLPVYKWYSDKMTVDACQKGCKEIGQPLAALYGGTVSCSCGSTWTQGPQLTSLSCSMACGGDATQRCGGWQTTSSVFRSDAGADTPTSPGYLGCWTETSPVKALQGFGVWSDFQSVDTCRAICSAKGFAMSGLNNAKQCWCGNSLNSTSIRAPSQFCSNPCPGNTAQNCGQWNTIALYQSTDDGANIPLPGQSSSVSASTTASASQSASISSTSASKSASLSSSASKAASSSSSSLAPSSLSTSSSTSRSASSVSASASSASSAASPSSSAPVSNAAPLSASYVGCYTDSSSRLLAGSPSTNTKMTRATCITNCRGRGFRYAGLTYSTQCYCSNDLNLAGGANKLATEAECSYKCGGDANEMCGGASSSTSSASASASKASVPSSAASSASSSVSGFKSTVPSSASSSLSASASKPSSSSAGSTSSSSTSASLSASTSGAKPSSSSSASPTASSVSSSLSLSSSTSSTIASAAASASISAPANSTYLGCFTDSSTSRTLANFTITDNKMTNALCQQICASRGFYVYGTQYSTQCYCASASPALTRKVADSQCSMSCKGDAGVMCGGNYRLSVFGPLDSGSSGTNGPAKKRRFWGRTAT</sequence>
<evidence type="ECO:0000313" key="5">
    <source>
        <dbReference type="Proteomes" id="UP001182556"/>
    </source>
</evidence>
<feature type="domain" description="WSC" evidence="3">
    <location>
        <begin position="915"/>
        <end position="1008"/>
    </location>
</feature>
<evidence type="ECO:0000256" key="2">
    <source>
        <dbReference type="SAM" id="SignalP"/>
    </source>
</evidence>
<organism evidence="4 5">
    <name type="scientific">Papiliotrema laurentii</name>
    <name type="common">Cryptococcus laurentii</name>
    <dbReference type="NCBI Taxonomy" id="5418"/>
    <lineage>
        <taxon>Eukaryota</taxon>
        <taxon>Fungi</taxon>
        <taxon>Dikarya</taxon>
        <taxon>Basidiomycota</taxon>
        <taxon>Agaricomycotina</taxon>
        <taxon>Tremellomycetes</taxon>
        <taxon>Tremellales</taxon>
        <taxon>Rhynchogastremaceae</taxon>
        <taxon>Papiliotrema</taxon>
    </lineage>
</organism>
<evidence type="ECO:0000313" key="4">
    <source>
        <dbReference type="EMBL" id="KAK1924247.1"/>
    </source>
</evidence>
<feature type="signal peptide" evidence="2">
    <location>
        <begin position="1"/>
        <end position="31"/>
    </location>
</feature>
<keyword evidence="5" id="KW-1185">Reference proteome</keyword>
<feature type="domain" description="WSC" evidence="3">
    <location>
        <begin position="381"/>
        <end position="477"/>
    </location>
</feature>
<dbReference type="PANTHER" id="PTHR43662">
    <property type="match status" value="1"/>
</dbReference>
<dbReference type="SMART" id="SM00321">
    <property type="entry name" value="WSC"/>
    <property type="match status" value="7"/>
</dbReference>
<dbReference type="InterPro" id="IPR018535">
    <property type="entry name" value="DUF1996"/>
</dbReference>
<dbReference type="PROSITE" id="PS51212">
    <property type="entry name" value="WSC"/>
    <property type="match status" value="8"/>
</dbReference>
<feature type="domain" description="WSC" evidence="3">
    <location>
        <begin position="816"/>
        <end position="907"/>
    </location>
</feature>
<feature type="region of interest" description="Disordered" evidence="1">
    <location>
        <begin position="1232"/>
        <end position="1255"/>
    </location>
</feature>
<protein>
    <recommendedName>
        <fullName evidence="3">WSC domain-containing protein</fullName>
    </recommendedName>
</protein>
<feature type="region of interest" description="Disordered" evidence="1">
    <location>
        <begin position="1406"/>
        <end position="1425"/>
    </location>
</feature>
<proteinExistence type="predicted"/>
<feature type="domain" description="WSC" evidence="3">
    <location>
        <begin position="705"/>
        <end position="799"/>
    </location>
</feature>
<dbReference type="Proteomes" id="UP001182556">
    <property type="component" value="Unassembled WGS sequence"/>
</dbReference>
<reference evidence="4" key="1">
    <citation type="submission" date="2023-02" db="EMBL/GenBank/DDBJ databases">
        <title>Identification and recombinant expression of a fungal hydrolase from Papiliotrema laurentii that hydrolyzes apple cutin and clears colloidal polyester polyurethane.</title>
        <authorList>
            <consortium name="DOE Joint Genome Institute"/>
            <person name="Roman V.A."/>
            <person name="Bojanowski C."/>
            <person name="Crable B.R."/>
            <person name="Wagner D.N."/>
            <person name="Hung C.S."/>
            <person name="Nadeau L.J."/>
            <person name="Schratz L."/>
            <person name="Haridas S."/>
            <person name="Pangilinan J."/>
            <person name="Lipzen A."/>
            <person name="Na H."/>
            <person name="Yan M."/>
            <person name="Ng V."/>
            <person name="Grigoriev I.V."/>
            <person name="Spatafora J.W."/>
            <person name="Barlow D."/>
            <person name="Biffinger J."/>
            <person name="Kelley-Loughnane N."/>
            <person name="Varaljay V.A."/>
            <person name="Crookes-Goodson W.J."/>
        </authorList>
    </citation>
    <scope>NUCLEOTIDE SEQUENCE</scope>
    <source>
        <strain evidence="4">5307AH</strain>
    </source>
</reference>
<feature type="domain" description="WSC" evidence="3">
    <location>
        <begin position="599"/>
        <end position="691"/>
    </location>
</feature>
<feature type="domain" description="WSC" evidence="3">
    <location>
        <begin position="486"/>
        <end position="590"/>
    </location>
</feature>
<keyword evidence="2" id="KW-0732">Signal</keyword>
<evidence type="ECO:0000256" key="1">
    <source>
        <dbReference type="SAM" id="MobiDB-lite"/>
    </source>
</evidence>
<dbReference type="Pfam" id="PF01822">
    <property type="entry name" value="WSC"/>
    <property type="match status" value="7"/>
</dbReference>
<dbReference type="PANTHER" id="PTHR43662:SF3">
    <property type="entry name" value="DOMAIN PROTEIN, PUTATIVE (AFU_ORTHOLOGUE AFUA_6G11970)-RELATED"/>
    <property type="match status" value="1"/>
</dbReference>
<evidence type="ECO:0000259" key="3">
    <source>
        <dbReference type="PROSITE" id="PS51212"/>
    </source>
</evidence>
<dbReference type="InterPro" id="IPR002889">
    <property type="entry name" value="WSC_carb-bd"/>
</dbReference>
<feature type="region of interest" description="Disordered" evidence="1">
    <location>
        <begin position="1056"/>
        <end position="1076"/>
    </location>
</feature>
<gene>
    <name evidence="4" type="ORF">DB88DRAFT_438635</name>
</gene>
<feature type="chain" id="PRO_5042030475" description="WSC domain-containing protein" evidence="2">
    <location>
        <begin position="32"/>
        <end position="1425"/>
    </location>
</feature>
<feature type="domain" description="WSC" evidence="3">
    <location>
        <begin position="1310"/>
        <end position="1403"/>
    </location>
</feature>
<feature type="domain" description="WSC" evidence="3">
    <location>
        <begin position="1107"/>
        <end position="1203"/>
    </location>
</feature>
<feature type="compositionally biased region" description="Basic residues" evidence="1">
    <location>
        <begin position="1414"/>
        <end position="1425"/>
    </location>
</feature>
<comment type="caution">
    <text evidence="4">The sequence shown here is derived from an EMBL/GenBank/DDBJ whole genome shotgun (WGS) entry which is preliminary data.</text>
</comment>
<accession>A0AAD9CZD0</accession>
<dbReference type="EMBL" id="JAODAN010000005">
    <property type="protein sequence ID" value="KAK1924247.1"/>
    <property type="molecule type" value="Genomic_DNA"/>
</dbReference>
<name>A0AAD9CZD0_PAPLA</name>
<dbReference type="Pfam" id="PF09362">
    <property type="entry name" value="DUF1996"/>
    <property type="match status" value="1"/>
</dbReference>